<organism evidence="3 4">
    <name type="scientific">Lentibacillus kimchii</name>
    <dbReference type="NCBI Taxonomy" id="1542911"/>
    <lineage>
        <taxon>Bacteria</taxon>
        <taxon>Bacillati</taxon>
        <taxon>Bacillota</taxon>
        <taxon>Bacilli</taxon>
        <taxon>Bacillales</taxon>
        <taxon>Bacillaceae</taxon>
        <taxon>Lentibacillus</taxon>
    </lineage>
</organism>
<dbReference type="Proteomes" id="UP001596620">
    <property type="component" value="Unassembled WGS sequence"/>
</dbReference>
<evidence type="ECO:0000313" key="4">
    <source>
        <dbReference type="Proteomes" id="UP001596620"/>
    </source>
</evidence>
<dbReference type="NCBIfam" id="TIGR02258">
    <property type="entry name" value="2_5_ligase"/>
    <property type="match status" value="1"/>
</dbReference>
<evidence type="ECO:0000256" key="2">
    <source>
        <dbReference type="HAMAP-Rule" id="MF_01940"/>
    </source>
</evidence>
<name>A0ABW2UVE9_9BACI</name>
<feature type="active site" description="Proton donor" evidence="2">
    <location>
        <position position="43"/>
    </location>
</feature>
<dbReference type="PANTHER" id="PTHR35561">
    <property type="entry name" value="RNA 2',3'-CYCLIC PHOSPHODIESTERASE"/>
    <property type="match status" value="1"/>
</dbReference>
<dbReference type="EC" id="3.1.4.58" evidence="2"/>
<feature type="active site" description="Proton acceptor" evidence="2">
    <location>
        <position position="128"/>
    </location>
</feature>
<dbReference type="PANTHER" id="PTHR35561:SF1">
    <property type="entry name" value="RNA 2',3'-CYCLIC PHOSPHODIESTERASE"/>
    <property type="match status" value="1"/>
</dbReference>
<dbReference type="Pfam" id="PF13563">
    <property type="entry name" value="2_5_RNA_ligase2"/>
    <property type="match status" value="1"/>
</dbReference>
<feature type="short sequence motif" description="HXTX 2" evidence="2">
    <location>
        <begin position="128"/>
        <end position="131"/>
    </location>
</feature>
<comment type="function">
    <text evidence="2">Hydrolyzes RNA 2',3'-cyclic phosphodiester to an RNA 2'-phosphomonoester.</text>
</comment>
<protein>
    <recommendedName>
        <fullName evidence="2">RNA 2',3'-cyclic phosphodiesterase</fullName>
        <shortName evidence="2">RNA 2',3'-CPDase</shortName>
        <ecNumber evidence="2">3.1.4.58</ecNumber>
    </recommendedName>
</protein>
<dbReference type="SUPFAM" id="SSF55144">
    <property type="entry name" value="LigT-like"/>
    <property type="match status" value="1"/>
</dbReference>
<gene>
    <name evidence="3" type="primary">thpR</name>
    <name evidence="3" type="ORF">ACFQU8_07360</name>
</gene>
<proteinExistence type="inferred from homology"/>
<dbReference type="Gene3D" id="3.90.1140.10">
    <property type="entry name" value="Cyclic phosphodiesterase"/>
    <property type="match status" value="1"/>
</dbReference>
<keyword evidence="4" id="KW-1185">Reference proteome</keyword>
<comment type="caution">
    <text evidence="3">The sequence shown here is derived from an EMBL/GenBank/DDBJ whole genome shotgun (WGS) entry which is preliminary data.</text>
</comment>
<keyword evidence="1 2" id="KW-0378">Hydrolase</keyword>
<sequence>MNLPHYFIAVPLPDFIKEQVASWQVMLKEHLLYKQWTHPDDLHITLKFLGPVSPGQYQILSSMLESLQRTEAFTLKTRMLGTFGDPDKPRVLWTGVQKQDALLNLQQTVAHLTEQAGFQREKRTYTPHITLAKKWAGGARDLSKLNTCDMEGQTFNVNNVVIYRIYPEKSPKYHKTSAYHLTEEGT</sequence>
<dbReference type="InterPro" id="IPR009097">
    <property type="entry name" value="Cyclic_Pdiesterase"/>
</dbReference>
<dbReference type="EMBL" id="JBHTGR010000012">
    <property type="protein sequence ID" value="MFC7747056.1"/>
    <property type="molecule type" value="Genomic_DNA"/>
</dbReference>
<dbReference type="InterPro" id="IPR004175">
    <property type="entry name" value="RNA_CPDase"/>
</dbReference>
<reference evidence="4" key="1">
    <citation type="journal article" date="2019" name="Int. J. Syst. Evol. Microbiol.">
        <title>The Global Catalogue of Microorganisms (GCM) 10K type strain sequencing project: providing services to taxonomists for standard genome sequencing and annotation.</title>
        <authorList>
            <consortium name="The Broad Institute Genomics Platform"/>
            <consortium name="The Broad Institute Genome Sequencing Center for Infectious Disease"/>
            <person name="Wu L."/>
            <person name="Ma J."/>
        </authorList>
    </citation>
    <scope>NUCLEOTIDE SEQUENCE [LARGE SCALE GENOMIC DNA]</scope>
    <source>
        <strain evidence="4">JCM 30234</strain>
    </source>
</reference>
<dbReference type="RefSeq" id="WP_382358575.1">
    <property type="nucleotide sequence ID" value="NZ_JBHTGR010000012.1"/>
</dbReference>
<evidence type="ECO:0000313" key="3">
    <source>
        <dbReference type="EMBL" id="MFC7747056.1"/>
    </source>
</evidence>
<dbReference type="HAMAP" id="MF_01940">
    <property type="entry name" value="RNA_CPDase"/>
    <property type="match status" value="1"/>
</dbReference>
<comment type="similarity">
    <text evidence="2">Belongs to the 2H phosphoesterase superfamily. ThpR family.</text>
</comment>
<accession>A0ABW2UVE9</accession>
<evidence type="ECO:0000256" key="1">
    <source>
        <dbReference type="ARBA" id="ARBA00022801"/>
    </source>
</evidence>
<feature type="short sequence motif" description="HXTX 1" evidence="2">
    <location>
        <begin position="43"/>
        <end position="46"/>
    </location>
</feature>
<comment type="catalytic activity">
    <reaction evidence="2">
        <text>a 3'-end 2',3'-cyclophospho-ribonucleotide-RNA + H2O = a 3'-end 2'-phospho-ribonucleotide-RNA + H(+)</text>
        <dbReference type="Rhea" id="RHEA:11828"/>
        <dbReference type="Rhea" id="RHEA-COMP:10464"/>
        <dbReference type="Rhea" id="RHEA-COMP:17353"/>
        <dbReference type="ChEBI" id="CHEBI:15377"/>
        <dbReference type="ChEBI" id="CHEBI:15378"/>
        <dbReference type="ChEBI" id="CHEBI:83064"/>
        <dbReference type="ChEBI" id="CHEBI:173113"/>
        <dbReference type="EC" id="3.1.4.58"/>
    </reaction>
</comment>